<dbReference type="RefSeq" id="WP_108885980.1">
    <property type="nucleotide sequence ID" value="NZ_OMOJ01000003.1"/>
</dbReference>
<proteinExistence type="inferred from homology"/>
<name>A0A2R8AVP0_9RHOB</name>
<keyword evidence="4 5" id="KW-0975">Bacterial flagellum</keyword>
<dbReference type="GO" id="GO:0009421">
    <property type="term" value="C:bacterial-type flagellum filament cap"/>
    <property type="evidence" value="ECO:0007669"/>
    <property type="project" value="InterPro"/>
</dbReference>
<comment type="subcellular location">
    <subcellularLocation>
        <location evidence="5">Secreted</location>
    </subcellularLocation>
    <subcellularLocation>
        <location evidence="5">Bacterial flagellum</location>
    </subcellularLocation>
</comment>
<feature type="coiled-coil region" evidence="5">
    <location>
        <begin position="486"/>
        <end position="513"/>
    </location>
</feature>
<comment type="similarity">
    <text evidence="1 5">Belongs to the FliD family.</text>
</comment>
<keyword evidence="8" id="KW-0966">Cell projection</keyword>
<keyword evidence="8" id="KW-0282">Flagellum</keyword>
<dbReference type="GO" id="GO:0005576">
    <property type="term" value="C:extracellular region"/>
    <property type="evidence" value="ECO:0007669"/>
    <property type="project" value="UniProtKB-SubCell"/>
</dbReference>
<keyword evidence="8" id="KW-0969">Cilium</keyword>
<sequence>MAVDILSSLNTGGTGINLADLASDLTNAEFAPKRNIINNRIDKAEVSISGLDRLRGQLDELSGTMANLSSYETMSATTDDPAVSVLLTDPKKAPTIPSSVEVIQTAKTQVLEFAGFTSADQELGGGPLTINFGEWAGDPPVFTENPDLPGKTVTFQAGSTLADMAEALNMIDGVTARVLDVGDGTFSLGVISETGTKQALRFTAGPGADPGIAQLDFSADPTPFQVRGASDAIVAVDGIAVLRPSNEIDDLIPGMTLTLNGETDFPATVGVQSDPDMALSLMQSFVETYNSTRTAVKELSNRGFVEGETAGALAGDMVASTVMNSLSRVLSGGMSGFGDDPIYLSQLGIQTQRDGSLYLNTSMFEEVMTDDPVLFESVMRDSLRSTEPGVTLSGMPAGGGAPGRLSFDRDPATGIATLNGTIMTGTVLDDGRTEYAILKGEYAGFSITVEDTVESANIDYGKSMSSLLTDAIETALSGGGLISQREDSYNSTIAREQTALDELEDKAVAIETRYKAKFTAMETIVSQLNATGDYLTSLIDAWNAND</sequence>
<dbReference type="Proteomes" id="UP000244904">
    <property type="component" value="Unassembled WGS sequence"/>
</dbReference>
<dbReference type="OrthoDB" id="9812018at2"/>
<evidence type="ECO:0000256" key="5">
    <source>
        <dbReference type="RuleBase" id="RU362066"/>
    </source>
</evidence>
<dbReference type="Pfam" id="PF07195">
    <property type="entry name" value="FliD_C"/>
    <property type="match status" value="1"/>
</dbReference>
<keyword evidence="9" id="KW-1185">Reference proteome</keyword>
<evidence type="ECO:0000259" key="6">
    <source>
        <dbReference type="Pfam" id="PF02465"/>
    </source>
</evidence>
<dbReference type="PANTHER" id="PTHR30288">
    <property type="entry name" value="FLAGELLAR CAP/ASSEMBLY PROTEIN FLID"/>
    <property type="match status" value="1"/>
</dbReference>
<dbReference type="GO" id="GO:0071973">
    <property type="term" value="P:bacterial-type flagellum-dependent cell motility"/>
    <property type="evidence" value="ECO:0007669"/>
    <property type="project" value="TreeGrafter"/>
</dbReference>
<keyword evidence="3 5" id="KW-0175">Coiled coil</keyword>
<organism evidence="8 9">
    <name type="scientific">Pseudoprimorskyibacter insulae</name>
    <dbReference type="NCBI Taxonomy" id="1695997"/>
    <lineage>
        <taxon>Bacteria</taxon>
        <taxon>Pseudomonadati</taxon>
        <taxon>Pseudomonadota</taxon>
        <taxon>Alphaproteobacteria</taxon>
        <taxon>Rhodobacterales</taxon>
        <taxon>Paracoccaceae</taxon>
        <taxon>Pseudoprimorskyibacter</taxon>
    </lineage>
</organism>
<gene>
    <name evidence="8" type="primary">fliD</name>
    <name evidence="8" type="ORF">PRI8871_01904</name>
</gene>
<protein>
    <recommendedName>
        <fullName evidence="5">Flagellar hook-associated protein 2</fullName>
        <shortName evidence="5">HAP2</shortName>
    </recommendedName>
    <alternativeName>
        <fullName evidence="5">Flagellar cap protein</fullName>
    </alternativeName>
</protein>
<dbReference type="PANTHER" id="PTHR30288:SF0">
    <property type="entry name" value="FLAGELLAR HOOK-ASSOCIATED PROTEIN 2"/>
    <property type="match status" value="1"/>
</dbReference>
<keyword evidence="5" id="KW-0964">Secreted</keyword>
<evidence type="ECO:0000313" key="9">
    <source>
        <dbReference type="Proteomes" id="UP000244904"/>
    </source>
</evidence>
<feature type="domain" description="Flagellar hook-associated protein 2 N-terminal" evidence="6">
    <location>
        <begin position="14"/>
        <end position="109"/>
    </location>
</feature>
<evidence type="ECO:0000259" key="7">
    <source>
        <dbReference type="Pfam" id="PF07195"/>
    </source>
</evidence>
<evidence type="ECO:0000256" key="2">
    <source>
        <dbReference type="ARBA" id="ARBA00011255"/>
    </source>
</evidence>
<reference evidence="9" key="1">
    <citation type="submission" date="2018-03" db="EMBL/GenBank/DDBJ databases">
        <authorList>
            <person name="Rodrigo-Torres L."/>
            <person name="Arahal R. D."/>
            <person name="Lucena T."/>
        </authorList>
    </citation>
    <scope>NUCLEOTIDE SEQUENCE [LARGE SCALE GENOMIC DNA]</scope>
    <source>
        <strain evidence="9">CECT 8871</strain>
    </source>
</reference>
<comment type="function">
    <text evidence="5">Required for morphogenesis and for the elongation of the flagellar filament by facilitating polymerization of the flagellin monomers at the tip of growing filament. Forms a capping structure, which prevents flagellin subunits (transported through the central channel of the flagellum) from leaking out without polymerization at the distal end.</text>
</comment>
<evidence type="ECO:0000313" key="8">
    <source>
        <dbReference type="EMBL" id="SPF80102.1"/>
    </source>
</evidence>
<dbReference type="InterPro" id="IPR003481">
    <property type="entry name" value="FliD_N"/>
</dbReference>
<dbReference type="InterPro" id="IPR010809">
    <property type="entry name" value="FliD_C"/>
</dbReference>
<evidence type="ECO:0000256" key="3">
    <source>
        <dbReference type="ARBA" id="ARBA00023054"/>
    </source>
</evidence>
<dbReference type="AlphaFoldDB" id="A0A2R8AVP0"/>
<dbReference type="EMBL" id="OMOJ01000003">
    <property type="protein sequence ID" value="SPF80102.1"/>
    <property type="molecule type" value="Genomic_DNA"/>
</dbReference>
<evidence type="ECO:0000256" key="1">
    <source>
        <dbReference type="ARBA" id="ARBA00009764"/>
    </source>
</evidence>
<dbReference type="GO" id="GO:0007155">
    <property type="term" value="P:cell adhesion"/>
    <property type="evidence" value="ECO:0007669"/>
    <property type="project" value="InterPro"/>
</dbReference>
<comment type="subunit">
    <text evidence="2 5">Homopentamer.</text>
</comment>
<dbReference type="InterPro" id="IPR040026">
    <property type="entry name" value="FliD"/>
</dbReference>
<accession>A0A2R8AVP0</accession>
<dbReference type="GO" id="GO:0009424">
    <property type="term" value="C:bacterial-type flagellum hook"/>
    <property type="evidence" value="ECO:0007669"/>
    <property type="project" value="UniProtKB-UniRule"/>
</dbReference>
<evidence type="ECO:0000256" key="4">
    <source>
        <dbReference type="ARBA" id="ARBA00023143"/>
    </source>
</evidence>
<dbReference type="Pfam" id="PF02465">
    <property type="entry name" value="FliD_N"/>
    <property type="match status" value="1"/>
</dbReference>
<feature type="domain" description="Flagellar hook-associated protein 2 C-terminal" evidence="7">
    <location>
        <begin position="229"/>
        <end position="530"/>
    </location>
</feature>